<gene>
    <name evidence="2" type="ORF">F8C82_06195</name>
</gene>
<dbReference type="Proteomes" id="UP000484164">
    <property type="component" value="Unassembled WGS sequence"/>
</dbReference>
<dbReference type="SUPFAM" id="SSF56281">
    <property type="entry name" value="Metallo-hydrolase/oxidoreductase"/>
    <property type="match status" value="1"/>
</dbReference>
<name>A0A6L3ZJE6_9FLAO</name>
<keyword evidence="3" id="KW-1185">Reference proteome</keyword>
<reference evidence="2 3" key="1">
    <citation type="submission" date="2019-10" db="EMBL/GenBank/DDBJ databases">
        <title>Genome sequence of Phaeocystidibacter marisrubri JCM30614 (type strain).</title>
        <authorList>
            <person name="Bowman J.P."/>
        </authorList>
    </citation>
    <scope>NUCLEOTIDE SEQUENCE [LARGE SCALE GENOMIC DNA]</scope>
    <source>
        <strain evidence="2 3">JCM 30614</strain>
    </source>
</reference>
<dbReference type="GO" id="GO:0008270">
    <property type="term" value="F:zinc ion binding"/>
    <property type="evidence" value="ECO:0007669"/>
    <property type="project" value="InterPro"/>
</dbReference>
<dbReference type="GO" id="GO:0070290">
    <property type="term" value="F:N-acylphosphatidylethanolamine-specific phospholipase D activity"/>
    <property type="evidence" value="ECO:0007669"/>
    <property type="project" value="InterPro"/>
</dbReference>
<sequence length="360" mass="41162">MIALIFIGLPLLGILAYFKYNRQFGGKLTSSHIEEYSNSPHWNGKKFVNAVPTSMDLSVKDMPKLIREQFRKDANREPEAPLPIAAFDLHSFQSTSEFTYIWYGHSAFLMKMNGITFAIDPMMGPDAAPIGPMRTKRFSENTLDIIDHWPNLDAVLYTHDHYDHLDYASIQKLKQKVGHWYVALGVGRHLERWGISPSSITEMDWWDDATLGDIQLTFTPSRHFAGRGPTDRAKSFWGGWVLKTSKESVYFTGDGGYAGHFEEVGKRLGPFDICFTECGQYNEKWRPIHMFPEESVQAATESQSNKAVPYHWGGFRLALHPWTEPVERFIDHANAENLQYQLPKLGAINTLNDGNSKPWW</sequence>
<dbReference type="Gene3D" id="3.60.15.10">
    <property type="entry name" value="Ribonuclease Z/Hydroxyacylglutathione hydrolase-like"/>
    <property type="match status" value="1"/>
</dbReference>
<organism evidence="2 3">
    <name type="scientific">Phaeocystidibacter marisrubri</name>
    <dbReference type="NCBI Taxonomy" id="1577780"/>
    <lineage>
        <taxon>Bacteria</taxon>
        <taxon>Pseudomonadati</taxon>
        <taxon>Bacteroidota</taxon>
        <taxon>Flavobacteriia</taxon>
        <taxon>Flavobacteriales</taxon>
        <taxon>Phaeocystidibacteraceae</taxon>
        <taxon>Phaeocystidibacter</taxon>
    </lineage>
</organism>
<feature type="domain" description="Metallo-beta-lactamase" evidence="1">
    <location>
        <begin position="119"/>
        <end position="312"/>
    </location>
</feature>
<dbReference type="PANTHER" id="PTHR15032">
    <property type="entry name" value="N-ACYL-PHOSPHATIDYLETHANOLAMINE-HYDROLYZING PHOSPHOLIPASE D"/>
    <property type="match status" value="1"/>
</dbReference>
<dbReference type="InterPro" id="IPR036866">
    <property type="entry name" value="RibonucZ/Hydroxyglut_hydro"/>
</dbReference>
<dbReference type="OrthoDB" id="9805728at2"/>
<dbReference type="InterPro" id="IPR024884">
    <property type="entry name" value="NAPE-PLD"/>
</dbReference>
<dbReference type="RefSeq" id="WP_151692679.1">
    <property type="nucleotide sequence ID" value="NZ_BMGX01000002.1"/>
</dbReference>
<evidence type="ECO:0000313" key="2">
    <source>
        <dbReference type="EMBL" id="KAB2817991.1"/>
    </source>
</evidence>
<dbReference type="PANTHER" id="PTHR15032:SF4">
    <property type="entry name" value="N-ACYL-PHOSPHATIDYLETHANOLAMINE-HYDROLYZING PHOSPHOLIPASE D"/>
    <property type="match status" value="1"/>
</dbReference>
<comment type="caution">
    <text evidence="2">The sequence shown here is derived from an EMBL/GenBank/DDBJ whole genome shotgun (WGS) entry which is preliminary data.</text>
</comment>
<dbReference type="EMBL" id="WBVQ01000001">
    <property type="protein sequence ID" value="KAB2817991.1"/>
    <property type="molecule type" value="Genomic_DNA"/>
</dbReference>
<accession>A0A6L3ZJE6</accession>
<proteinExistence type="predicted"/>
<dbReference type="PIRSF" id="PIRSF038896">
    <property type="entry name" value="NAPE-PLD"/>
    <property type="match status" value="1"/>
</dbReference>
<dbReference type="InterPro" id="IPR001279">
    <property type="entry name" value="Metallo-B-lactamas"/>
</dbReference>
<evidence type="ECO:0000313" key="3">
    <source>
        <dbReference type="Proteomes" id="UP000484164"/>
    </source>
</evidence>
<dbReference type="AlphaFoldDB" id="A0A6L3ZJE6"/>
<dbReference type="Pfam" id="PF12706">
    <property type="entry name" value="Lactamase_B_2"/>
    <property type="match status" value="1"/>
</dbReference>
<protein>
    <recommendedName>
        <fullName evidence="1">Metallo-beta-lactamase domain-containing protein</fullName>
    </recommendedName>
</protein>
<dbReference type="GO" id="GO:0005737">
    <property type="term" value="C:cytoplasm"/>
    <property type="evidence" value="ECO:0007669"/>
    <property type="project" value="TreeGrafter"/>
</dbReference>
<evidence type="ECO:0000259" key="1">
    <source>
        <dbReference type="Pfam" id="PF12706"/>
    </source>
</evidence>